<reference evidence="2" key="1">
    <citation type="journal article" date="2009" name="Nature">
        <title>Genome sequence and analysis of the Irish potato famine pathogen Phytophthora infestans.</title>
        <authorList>
            <consortium name="The Broad Institute Genome Sequencing Platform"/>
            <person name="Haas B.J."/>
            <person name="Kamoun S."/>
            <person name="Zody M.C."/>
            <person name="Jiang R.H."/>
            <person name="Handsaker R.E."/>
            <person name="Cano L.M."/>
            <person name="Grabherr M."/>
            <person name="Kodira C.D."/>
            <person name="Raffaele S."/>
            <person name="Torto-Alalibo T."/>
            <person name="Bozkurt T.O."/>
            <person name="Ah-Fong A.M."/>
            <person name="Alvarado L."/>
            <person name="Anderson V.L."/>
            <person name="Armstrong M.R."/>
            <person name="Avrova A."/>
            <person name="Baxter L."/>
            <person name="Beynon J."/>
            <person name="Boevink P.C."/>
            <person name="Bollmann S.R."/>
            <person name="Bos J.I."/>
            <person name="Bulone V."/>
            <person name="Cai G."/>
            <person name="Cakir C."/>
            <person name="Carrington J.C."/>
            <person name="Chawner M."/>
            <person name="Conti L."/>
            <person name="Costanzo S."/>
            <person name="Ewan R."/>
            <person name="Fahlgren N."/>
            <person name="Fischbach M.A."/>
            <person name="Fugelstad J."/>
            <person name="Gilroy E.M."/>
            <person name="Gnerre S."/>
            <person name="Green P.J."/>
            <person name="Grenville-Briggs L.J."/>
            <person name="Griffith J."/>
            <person name="Grunwald N.J."/>
            <person name="Horn K."/>
            <person name="Horner N.R."/>
            <person name="Hu C.H."/>
            <person name="Huitema E."/>
            <person name="Jeong D.H."/>
            <person name="Jones A.M."/>
            <person name="Jones J.D."/>
            <person name="Jones R.W."/>
            <person name="Karlsson E.K."/>
            <person name="Kunjeti S.G."/>
            <person name="Lamour K."/>
            <person name="Liu Z."/>
            <person name="Ma L."/>
            <person name="Maclean D."/>
            <person name="Chibucos M.C."/>
            <person name="McDonald H."/>
            <person name="McWalters J."/>
            <person name="Meijer H.J."/>
            <person name="Morgan W."/>
            <person name="Morris P.F."/>
            <person name="Munro C.A."/>
            <person name="O'Neill K."/>
            <person name="Ospina-Giraldo M."/>
            <person name="Pinzon A."/>
            <person name="Pritchard L."/>
            <person name="Ramsahoye B."/>
            <person name="Ren Q."/>
            <person name="Restrepo S."/>
            <person name="Roy S."/>
            <person name="Sadanandom A."/>
            <person name="Savidor A."/>
            <person name="Schornack S."/>
            <person name="Schwartz D.C."/>
            <person name="Schumann U.D."/>
            <person name="Schwessinger B."/>
            <person name="Seyer L."/>
            <person name="Sharpe T."/>
            <person name="Silvar C."/>
            <person name="Song J."/>
            <person name="Studholme D.J."/>
            <person name="Sykes S."/>
            <person name="Thines M."/>
            <person name="van de Vondervoort P.J."/>
            <person name="Phuntumart V."/>
            <person name="Wawra S."/>
            <person name="Weide R."/>
            <person name="Win J."/>
            <person name="Young C."/>
            <person name="Zhou S."/>
            <person name="Fry W."/>
            <person name="Meyers B.C."/>
            <person name="van West P."/>
            <person name="Ristaino J."/>
            <person name="Govers F."/>
            <person name="Birch P.R."/>
            <person name="Whisson S.C."/>
            <person name="Judelson H.S."/>
            <person name="Nusbaum C."/>
        </authorList>
    </citation>
    <scope>NUCLEOTIDE SEQUENCE [LARGE SCALE GENOMIC DNA]</scope>
    <source>
        <strain evidence="2">T30-4</strain>
    </source>
</reference>
<dbReference type="KEGG" id="pif:PITG_18621"/>
<sequence>MVTTSGKQQLLTARFLKESNVPVMCTGDEVFEYMRRVIAESRCTGKSLELDLRIGGLQNGHPRLYSVAVELLRRLAAISESEYGAASRRQKYEVYLVNPYRNRANRQWSSTYMRHELRPLMERVKDASITSYGFAKFDVLILSWSSEHFNDDMFSYTVDEGDPYDDPHNDFPLCRANLLIVLFDNVAGTMLEADELEVIVREQVCIPGMELCIIGNLLRVRQHASSAPQHNLIWTEDMGSWTKVDHKRGLTKKANDRPDMTQEEMAAWAKVTAVTQRHRLRSRQLPGEAASADPVSVALGCQQLQYIIDLYEPINIYNMDEIRLCYAMTPARSTCTKSARDQLQAMQRSKNIWQELQEDILIRAGEKWSGSGGQTKK</sequence>
<gene>
    <name evidence="1" type="ORF">PITG_18621</name>
</gene>
<proteinExistence type="predicted"/>
<evidence type="ECO:0000313" key="2">
    <source>
        <dbReference type="Proteomes" id="UP000006643"/>
    </source>
</evidence>
<dbReference type="GeneID" id="9477124"/>
<dbReference type="InParanoid" id="D0NZ91"/>
<keyword evidence="2" id="KW-1185">Reference proteome</keyword>
<dbReference type="RefSeq" id="XP_002997316.1">
    <property type="nucleotide sequence ID" value="XM_002997270.1"/>
</dbReference>
<dbReference type="AlphaFoldDB" id="D0NZ91"/>
<dbReference type="Proteomes" id="UP000006643">
    <property type="component" value="Unassembled WGS sequence"/>
</dbReference>
<dbReference type="EMBL" id="DS028195">
    <property type="protein sequence ID" value="EEY68888.1"/>
    <property type="molecule type" value="Genomic_DNA"/>
</dbReference>
<accession>D0NZ91</accession>
<protein>
    <submittedName>
        <fullName evidence="1">Uncharacterized protein</fullName>
    </submittedName>
</protein>
<name>D0NZ91_PHYIT</name>
<evidence type="ECO:0000313" key="1">
    <source>
        <dbReference type="EMBL" id="EEY68888.1"/>
    </source>
</evidence>
<organism evidence="1 2">
    <name type="scientific">Phytophthora infestans (strain T30-4)</name>
    <name type="common">Potato late blight agent</name>
    <dbReference type="NCBI Taxonomy" id="403677"/>
    <lineage>
        <taxon>Eukaryota</taxon>
        <taxon>Sar</taxon>
        <taxon>Stramenopiles</taxon>
        <taxon>Oomycota</taxon>
        <taxon>Peronosporomycetes</taxon>
        <taxon>Peronosporales</taxon>
        <taxon>Peronosporaceae</taxon>
        <taxon>Phytophthora</taxon>
    </lineage>
</organism>
<dbReference type="VEuPathDB" id="FungiDB:PITG_18621"/>
<dbReference type="HOGENOM" id="CLU_734608_0_0_1"/>
<dbReference type="OrthoDB" id="75249at2759"/>
<dbReference type="eggNOG" id="ENOG502RAZ3">
    <property type="taxonomic scope" value="Eukaryota"/>
</dbReference>